<name>A0A843TG05_COLES</name>
<dbReference type="PANTHER" id="PTHR31734:SF6">
    <property type="entry name" value="AUXIN-RESPONSIVE PROTEIN IAA11"/>
    <property type="match status" value="1"/>
</dbReference>
<comment type="function">
    <text evidence="1 10">Aux/IAA proteins are short-lived transcriptional factors that function as repressors of early auxin response genes at low auxin concentrations.</text>
</comment>
<proteinExistence type="inferred from homology"/>
<sequence>MKGFRRNGSMAEEEGGGVAAVELDYSTGISSEVSSSCRPAKDAGNCRLPAMDDEREGLGDGEEEGEDELELGLSLGAKKVSGNGGGAVRSAAGGGAPWGEYCRILTAKDFPSIVASRGLPISPSSSTASSSPSLGGGGGGGGGAGRAAVGVAGTKRAADSVAPEVGSRAPSQVVGWPPIRAYRMNSLMNQSRDNSDENNKNNGGSAHHDKAIGHSSSILRNAAKENVARREHEKKGFLGGSLFVKVNMDGMPIGRKVDLNAHHTYETLALALEDMFQNTSSTSSTIRTARTSSLLDGSSEFVLTYEDKDGDWMLVGDVPWGMFLSTVKRLRIMRTSDATGLGPRCQTSKVGGLRKNHM</sequence>
<keyword evidence="6 10" id="KW-0805">Transcription regulation</keyword>
<keyword evidence="9 10" id="KW-0927">Auxin signaling pathway</keyword>
<keyword evidence="7 10" id="KW-0804">Transcription</keyword>
<dbReference type="PANTHER" id="PTHR31734">
    <property type="entry name" value="AUXIN-RESPONSIVE PROTEIN IAA17"/>
    <property type="match status" value="1"/>
</dbReference>
<dbReference type="GO" id="GO:0009734">
    <property type="term" value="P:auxin-activated signaling pathway"/>
    <property type="evidence" value="ECO:0007669"/>
    <property type="project" value="UniProtKB-UniRule"/>
</dbReference>
<feature type="compositionally biased region" description="Gly residues" evidence="11">
    <location>
        <begin position="134"/>
        <end position="145"/>
    </location>
</feature>
<keyword evidence="5 10" id="KW-0678">Repressor</keyword>
<evidence type="ECO:0000313" key="14">
    <source>
        <dbReference type="Proteomes" id="UP000652761"/>
    </source>
</evidence>
<dbReference type="InterPro" id="IPR053793">
    <property type="entry name" value="PB1-like"/>
</dbReference>
<dbReference type="Gene3D" id="3.10.20.90">
    <property type="entry name" value="Phosphatidylinositol 3-kinase Catalytic Subunit, Chain A, domain 1"/>
    <property type="match status" value="1"/>
</dbReference>
<protein>
    <recommendedName>
        <fullName evidence="10">Auxin-responsive protein</fullName>
    </recommendedName>
</protein>
<dbReference type="InterPro" id="IPR033389">
    <property type="entry name" value="AUX/IAA_dom"/>
</dbReference>
<reference evidence="13" key="1">
    <citation type="submission" date="2017-07" db="EMBL/GenBank/DDBJ databases">
        <title>Taro Niue Genome Assembly and Annotation.</title>
        <authorList>
            <person name="Atibalentja N."/>
            <person name="Keating K."/>
            <person name="Fields C.J."/>
        </authorList>
    </citation>
    <scope>NUCLEOTIDE SEQUENCE</scope>
    <source>
        <strain evidence="13">Niue_2</strain>
        <tissue evidence="13">Leaf</tissue>
    </source>
</reference>
<dbReference type="SUPFAM" id="SSF54277">
    <property type="entry name" value="CAD &amp; PB1 domains"/>
    <property type="match status" value="1"/>
</dbReference>
<feature type="region of interest" description="Disordered" evidence="11">
    <location>
        <begin position="120"/>
        <end position="148"/>
    </location>
</feature>
<comment type="caution">
    <text evidence="13">The sequence shown here is derived from an EMBL/GenBank/DDBJ whole genome shotgun (WGS) entry which is preliminary data.</text>
</comment>
<organism evidence="13 14">
    <name type="scientific">Colocasia esculenta</name>
    <name type="common">Wild taro</name>
    <name type="synonym">Arum esculentum</name>
    <dbReference type="NCBI Taxonomy" id="4460"/>
    <lineage>
        <taxon>Eukaryota</taxon>
        <taxon>Viridiplantae</taxon>
        <taxon>Streptophyta</taxon>
        <taxon>Embryophyta</taxon>
        <taxon>Tracheophyta</taxon>
        <taxon>Spermatophyta</taxon>
        <taxon>Magnoliopsida</taxon>
        <taxon>Liliopsida</taxon>
        <taxon>Araceae</taxon>
        <taxon>Aroideae</taxon>
        <taxon>Colocasieae</taxon>
        <taxon>Colocasia</taxon>
    </lineage>
</organism>
<keyword evidence="8 10" id="KW-0539">Nucleus</keyword>
<dbReference type="GO" id="GO:0006355">
    <property type="term" value="P:regulation of DNA-templated transcription"/>
    <property type="evidence" value="ECO:0007669"/>
    <property type="project" value="InterPro"/>
</dbReference>
<evidence type="ECO:0000259" key="12">
    <source>
        <dbReference type="PROSITE" id="PS51745"/>
    </source>
</evidence>
<keyword evidence="14" id="KW-1185">Reference proteome</keyword>
<comment type="subcellular location">
    <subcellularLocation>
        <location evidence="2 10">Nucleus</location>
    </subcellularLocation>
</comment>
<feature type="compositionally biased region" description="Low complexity" evidence="11">
    <location>
        <begin position="122"/>
        <end position="133"/>
    </location>
</feature>
<evidence type="ECO:0000256" key="11">
    <source>
        <dbReference type="SAM" id="MobiDB-lite"/>
    </source>
</evidence>
<evidence type="ECO:0000256" key="5">
    <source>
        <dbReference type="ARBA" id="ARBA00022491"/>
    </source>
</evidence>
<accession>A0A843TG05</accession>
<evidence type="ECO:0000256" key="2">
    <source>
        <dbReference type="ARBA" id="ARBA00004123"/>
    </source>
</evidence>
<dbReference type="OrthoDB" id="773336at2759"/>
<dbReference type="Pfam" id="PF02309">
    <property type="entry name" value="AUX_IAA"/>
    <property type="match status" value="1"/>
</dbReference>
<dbReference type="Proteomes" id="UP000652761">
    <property type="component" value="Unassembled WGS sequence"/>
</dbReference>
<gene>
    <name evidence="13" type="ORF">Taro_003617</name>
</gene>
<evidence type="ECO:0000256" key="7">
    <source>
        <dbReference type="ARBA" id="ARBA00023163"/>
    </source>
</evidence>
<feature type="compositionally biased region" description="Acidic residues" evidence="11">
    <location>
        <begin position="59"/>
        <end position="68"/>
    </location>
</feature>
<evidence type="ECO:0000256" key="10">
    <source>
        <dbReference type="RuleBase" id="RU004549"/>
    </source>
</evidence>
<evidence type="ECO:0000256" key="3">
    <source>
        <dbReference type="ARBA" id="ARBA00006728"/>
    </source>
</evidence>
<evidence type="ECO:0000256" key="6">
    <source>
        <dbReference type="ARBA" id="ARBA00023015"/>
    </source>
</evidence>
<dbReference type="EMBL" id="NMUH01000094">
    <property type="protein sequence ID" value="MQL71312.1"/>
    <property type="molecule type" value="Genomic_DNA"/>
</dbReference>
<dbReference type="PROSITE" id="PS51745">
    <property type="entry name" value="PB1"/>
    <property type="match status" value="1"/>
</dbReference>
<evidence type="ECO:0000256" key="4">
    <source>
        <dbReference type="ARBA" id="ARBA00011726"/>
    </source>
</evidence>
<evidence type="ECO:0000313" key="13">
    <source>
        <dbReference type="EMBL" id="MQL71312.1"/>
    </source>
</evidence>
<feature type="region of interest" description="Disordered" evidence="11">
    <location>
        <begin position="190"/>
        <end position="217"/>
    </location>
</feature>
<dbReference type="FunFam" id="3.10.20.90:FF:000078">
    <property type="entry name" value="Auxin-responsive protein"/>
    <property type="match status" value="1"/>
</dbReference>
<dbReference type="InterPro" id="IPR003311">
    <property type="entry name" value="AUX_IAA"/>
</dbReference>
<comment type="similarity">
    <text evidence="3 10">Belongs to the Aux/IAA family.</text>
</comment>
<feature type="region of interest" description="Disordered" evidence="11">
    <location>
        <begin position="31"/>
        <end position="68"/>
    </location>
</feature>
<feature type="domain" description="PB1" evidence="12">
    <location>
        <begin position="241"/>
        <end position="337"/>
    </location>
</feature>
<dbReference type="AlphaFoldDB" id="A0A843TG05"/>
<evidence type="ECO:0000256" key="1">
    <source>
        <dbReference type="ARBA" id="ARBA00002159"/>
    </source>
</evidence>
<dbReference type="GO" id="GO:0005634">
    <property type="term" value="C:nucleus"/>
    <property type="evidence" value="ECO:0007669"/>
    <property type="project" value="UniProtKB-SubCell"/>
</dbReference>
<evidence type="ECO:0000256" key="8">
    <source>
        <dbReference type="ARBA" id="ARBA00023242"/>
    </source>
</evidence>
<comment type="subunit">
    <text evidence="4 10">Homodimers and heterodimers.</text>
</comment>
<evidence type="ECO:0000256" key="9">
    <source>
        <dbReference type="ARBA" id="ARBA00023294"/>
    </source>
</evidence>